<reference evidence="10 11" key="1">
    <citation type="journal article" date="2016" name="Nat. Commun.">
        <title>Thousands of microbial genomes shed light on interconnected biogeochemical processes in an aquifer system.</title>
        <authorList>
            <person name="Anantharaman K."/>
            <person name="Brown C.T."/>
            <person name="Hug L.A."/>
            <person name="Sharon I."/>
            <person name="Castelle C.J."/>
            <person name="Probst A.J."/>
            <person name="Thomas B.C."/>
            <person name="Singh A."/>
            <person name="Wilkins M.J."/>
            <person name="Karaoz U."/>
            <person name="Brodie E.L."/>
            <person name="Williams K.H."/>
            <person name="Hubbard S.S."/>
            <person name="Banfield J.F."/>
        </authorList>
    </citation>
    <scope>NUCLEOTIDE SEQUENCE [LARGE SCALE GENOMIC DNA]</scope>
</reference>
<comment type="caution">
    <text evidence="10">The sequence shown here is derived from an EMBL/GenBank/DDBJ whole genome shotgun (WGS) entry which is preliminary data.</text>
</comment>
<dbReference type="Proteomes" id="UP000179243">
    <property type="component" value="Unassembled WGS sequence"/>
</dbReference>
<dbReference type="AlphaFoldDB" id="A0A1F7FA68"/>
<feature type="binding site" evidence="4">
    <location>
        <begin position="108"/>
        <end position="110"/>
    </location>
    <ligand>
        <name>GTP</name>
        <dbReference type="ChEBI" id="CHEBI:37565"/>
    </ligand>
</feature>
<comment type="similarity">
    <text evidence="1 4 6">Belongs to the FtsZ family.</text>
</comment>
<feature type="binding site" evidence="4">
    <location>
        <position position="143"/>
    </location>
    <ligand>
        <name>GTP</name>
        <dbReference type="ChEBI" id="CHEBI:37565"/>
    </ligand>
</feature>
<dbReference type="GO" id="GO:0043093">
    <property type="term" value="P:FtsZ-dependent cytokinesis"/>
    <property type="evidence" value="ECO:0007669"/>
    <property type="project" value="UniProtKB-UniRule"/>
</dbReference>
<evidence type="ECO:0000256" key="6">
    <source>
        <dbReference type="RuleBase" id="RU000631"/>
    </source>
</evidence>
<dbReference type="InterPro" id="IPR037103">
    <property type="entry name" value="Tubulin/FtsZ-like_C"/>
</dbReference>
<dbReference type="SUPFAM" id="SSF55307">
    <property type="entry name" value="Tubulin C-terminal domain-like"/>
    <property type="match status" value="1"/>
</dbReference>
<dbReference type="Pfam" id="PF12327">
    <property type="entry name" value="FtsZ_C"/>
    <property type="match status" value="1"/>
</dbReference>
<organism evidence="10 11">
    <name type="scientific">Candidatus Raymondbacteria bacterium RIFOXYD12_FULL_49_13</name>
    <dbReference type="NCBI Taxonomy" id="1817890"/>
    <lineage>
        <taxon>Bacteria</taxon>
        <taxon>Raymondiibacteriota</taxon>
    </lineage>
</organism>
<feature type="domain" description="Tubulin/FtsZ 2-layer sandwich" evidence="9">
    <location>
        <begin position="207"/>
        <end position="328"/>
    </location>
</feature>
<evidence type="ECO:0000256" key="4">
    <source>
        <dbReference type="HAMAP-Rule" id="MF_00909"/>
    </source>
</evidence>
<keyword evidence="4 6" id="KW-0717">Septation</keyword>
<feature type="binding site" evidence="4">
    <location>
        <position position="139"/>
    </location>
    <ligand>
        <name>GTP</name>
        <dbReference type="ChEBI" id="CHEBI:37565"/>
    </ligand>
</feature>
<dbReference type="GO" id="GO:0005737">
    <property type="term" value="C:cytoplasm"/>
    <property type="evidence" value="ECO:0007669"/>
    <property type="project" value="UniProtKB-SubCell"/>
</dbReference>
<evidence type="ECO:0000313" key="10">
    <source>
        <dbReference type="EMBL" id="OGK03550.1"/>
    </source>
</evidence>
<accession>A0A1F7FA68</accession>
<dbReference type="EMBL" id="MFYX01000087">
    <property type="protein sequence ID" value="OGK03550.1"/>
    <property type="molecule type" value="Genomic_DNA"/>
</dbReference>
<evidence type="ECO:0000256" key="3">
    <source>
        <dbReference type="ARBA" id="ARBA00023134"/>
    </source>
</evidence>
<feature type="region of interest" description="Disordered" evidence="7">
    <location>
        <begin position="378"/>
        <end position="399"/>
    </location>
</feature>
<keyword evidence="4 6" id="KW-0131">Cell cycle</keyword>
<dbReference type="GO" id="GO:0003924">
    <property type="term" value="F:GTPase activity"/>
    <property type="evidence" value="ECO:0007669"/>
    <property type="project" value="UniProtKB-UniRule"/>
</dbReference>
<dbReference type="PANTHER" id="PTHR30314">
    <property type="entry name" value="CELL DIVISION PROTEIN FTSZ-RELATED"/>
    <property type="match status" value="1"/>
</dbReference>
<dbReference type="HAMAP" id="MF_00909">
    <property type="entry name" value="FtsZ"/>
    <property type="match status" value="1"/>
</dbReference>
<dbReference type="PROSITE" id="PS01135">
    <property type="entry name" value="FTSZ_2"/>
    <property type="match status" value="1"/>
</dbReference>
<dbReference type="InterPro" id="IPR024757">
    <property type="entry name" value="FtsZ_C"/>
</dbReference>
<dbReference type="FunFam" id="3.40.50.1440:FF:000001">
    <property type="entry name" value="Cell division protein FtsZ"/>
    <property type="match status" value="1"/>
</dbReference>
<evidence type="ECO:0000259" key="9">
    <source>
        <dbReference type="SMART" id="SM00865"/>
    </source>
</evidence>
<dbReference type="PANTHER" id="PTHR30314:SF3">
    <property type="entry name" value="MITOCHONDRIAL DIVISION PROTEIN FSZA"/>
    <property type="match status" value="1"/>
</dbReference>
<dbReference type="GO" id="GO:0032153">
    <property type="term" value="C:cell division site"/>
    <property type="evidence" value="ECO:0007669"/>
    <property type="project" value="UniProtKB-UniRule"/>
</dbReference>
<evidence type="ECO:0000256" key="5">
    <source>
        <dbReference type="NCBIfam" id="TIGR00065"/>
    </source>
</evidence>
<dbReference type="InterPro" id="IPR008280">
    <property type="entry name" value="Tub_FtsZ_C"/>
</dbReference>
<evidence type="ECO:0000256" key="1">
    <source>
        <dbReference type="ARBA" id="ARBA00009690"/>
    </source>
</evidence>
<name>A0A1F7FA68_UNCRA</name>
<comment type="subcellular location">
    <subcellularLocation>
        <location evidence="4">Cytoplasm</location>
    </subcellularLocation>
    <text evidence="4">Assembles at midcell at the inner surface of the cytoplasmic membrane.</text>
</comment>
<evidence type="ECO:0000256" key="2">
    <source>
        <dbReference type="ARBA" id="ARBA00022741"/>
    </source>
</evidence>
<comment type="subunit">
    <text evidence="4">Homodimer. Polymerizes to form a dynamic ring structure in a strictly GTP-dependent manner. Interacts directly with several other division proteins.</text>
</comment>
<proteinExistence type="inferred from homology"/>
<dbReference type="Gene3D" id="3.30.1330.20">
    <property type="entry name" value="Tubulin/FtsZ, C-terminal domain"/>
    <property type="match status" value="1"/>
</dbReference>
<sequence length="533" mass="58604">MFTFEESFTSKAKLKVIGVGGAGGNAVNRMVEEGLDHVEFIAINTDSQDLDRNKAQCRIQVGDRVTRGLGAGAKPETGRRAVEENKNDIMQKLDGSDMVFITAGMGGGTGTGGAPIVAQIAKEMGILTVAIVTKPFTYEGKVRMTNALSGIDEMRKHVDTIIVIPNQRLLTMIEKNTPMKEAFRRADDILYHATRGISDLINVNGLINIDFADVDTVMRSMGDALMGTGYASGENMARAAAEMAIKSPLLEDVNVKGARGVLINITGGDDLSLHDFSEISSFIHDEVGGDDTDTNIIVGAVTDPTMQGQIRVTLIATGFARDPQKTVFKPFEEENIARRVNYAPVSRQAGTPIKPVVRNVAEKAPQKKEHALPLFDLGPREPAQVKPVEPAEKSEEPETAEVEQLIAKVEQGMNVVDEQKKEAVAASVIEEKPRVVEAPRVEKESLYREVQKEIDIESRKAEGARDRIKRFNSIDDLISYEEFKNNVQNSCIKNIGERLGRTVKRDEFSLKTSIIAHEEDDYDVPTFLRQQHD</sequence>
<dbReference type="GO" id="GO:0005525">
    <property type="term" value="F:GTP binding"/>
    <property type="evidence" value="ECO:0007669"/>
    <property type="project" value="UniProtKB-UniRule"/>
</dbReference>
<evidence type="ECO:0000256" key="7">
    <source>
        <dbReference type="SAM" id="MobiDB-lite"/>
    </source>
</evidence>
<keyword evidence="3 4" id="KW-0342">GTP-binding</keyword>
<feature type="binding site" evidence="4">
    <location>
        <begin position="21"/>
        <end position="25"/>
    </location>
    <ligand>
        <name>GTP</name>
        <dbReference type="ChEBI" id="CHEBI:37565"/>
    </ligand>
</feature>
<dbReference type="Pfam" id="PF00091">
    <property type="entry name" value="Tubulin"/>
    <property type="match status" value="1"/>
</dbReference>
<dbReference type="InterPro" id="IPR020805">
    <property type="entry name" value="Cell_div_FtsZ_CS"/>
</dbReference>
<keyword evidence="4" id="KW-0963">Cytoplasm</keyword>
<dbReference type="PROSITE" id="PS01134">
    <property type="entry name" value="FTSZ_1"/>
    <property type="match status" value="1"/>
</dbReference>
<dbReference type="CDD" id="cd02201">
    <property type="entry name" value="FtsZ_type1"/>
    <property type="match status" value="1"/>
</dbReference>
<dbReference type="InterPro" id="IPR000158">
    <property type="entry name" value="Cell_div_FtsZ"/>
</dbReference>
<dbReference type="InterPro" id="IPR045061">
    <property type="entry name" value="FtsZ/CetZ"/>
</dbReference>
<dbReference type="SMART" id="SM00865">
    <property type="entry name" value="Tubulin_C"/>
    <property type="match status" value="1"/>
</dbReference>
<dbReference type="InterPro" id="IPR003008">
    <property type="entry name" value="Tubulin_FtsZ_GTPase"/>
</dbReference>
<evidence type="ECO:0000313" key="11">
    <source>
        <dbReference type="Proteomes" id="UP000179243"/>
    </source>
</evidence>
<dbReference type="SUPFAM" id="SSF52490">
    <property type="entry name" value="Tubulin nucleotide-binding domain-like"/>
    <property type="match status" value="1"/>
</dbReference>
<evidence type="ECO:0000259" key="8">
    <source>
        <dbReference type="SMART" id="SM00864"/>
    </source>
</evidence>
<comment type="function">
    <text evidence="4 6">Essential cell division protein that forms a contractile ring structure (Z ring) at the future cell division site. The regulation of the ring assembly controls the timing and the location of cell division. One of the functions of the FtsZ ring is to recruit other cell division proteins to the septum to produce a new cell wall between the dividing cells. Binds GTP and shows GTPase activity.</text>
</comment>
<keyword evidence="4 6" id="KW-0132">Cell division</keyword>
<feature type="binding site" evidence="4">
    <location>
        <position position="187"/>
    </location>
    <ligand>
        <name>GTP</name>
        <dbReference type="ChEBI" id="CHEBI:37565"/>
    </ligand>
</feature>
<dbReference type="InterPro" id="IPR018316">
    <property type="entry name" value="Tubulin/FtsZ_2-layer-sand-dom"/>
</dbReference>
<feature type="domain" description="Tubulin/FtsZ GTPase" evidence="8">
    <location>
        <begin position="13"/>
        <end position="205"/>
    </location>
</feature>
<protein>
    <recommendedName>
        <fullName evidence="4 5">Cell division protein FtsZ</fullName>
    </recommendedName>
</protein>
<dbReference type="GO" id="GO:0000917">
    <property type="term" value="P:division septum assembly"/>
    <property type="evidence" value="ECO:0007669"/>
    <property type="project" value="UniProtKB-KW"/>
</dbReference>
<dbReference type="SMART" id="SM00864">
    <property type="entry name" value="Tubulin"/>
    <property type="match status" value="1"/>
</dbReference>
<keyword evidence="2 4" id="KW-0547">Nucleotide-binding</keyword>
<dbReference type="NCBIfam" id="TIGR00065">
    <property type="entry name" value="ftsZ"/>
    <property type="match status" value="1"/>
</dbReference>
<dbReference type="InterPro" id="IPR036525">
    <property type="entry name" value="Tubulin/FtsZ_GTPase_sf"/>
</dbReference>
<dbReference type="PRINTS" id="PR00423">
    <property type="entry name" value="CELLDVISFTSZ"/>
</dbReference>
<dbReference type="Gene3D" id="3.40.50.1440">
    <property type="entry name" value="Tubulin/FtsZ, GTPase domain"/>
    <property type="match status" value="1"/>
</dbReference>
<gene>
    <name evidence="4" type="primary">ftsZ</name>
    <name evidence="10" type="ORF">A2519_14430</name>
</gene>
<dbReference type="GO" id="GO:0051258">
    <property type="term" value="P:protein polymerization"/>
    <property type="evidence" value="ECO:0007669"/>
    <property type="project" value="UniProtKB-UniRule"/>
</dbReference>